<evidence type="ECO:0000256" key="5">
    <source>
        <dbReference type="ARBA" id="ARBA00022741"/>
    </source>
</evidence>
<protein>
    <recommendedName>
        <fullName evidence="2">1-phosphatidylinositol-3-phosphate 5-kinase</fullName>
        <ecNumber evidence="2">2.7.1.150</ecNumber>
    </recommendedName>
    <alternativeName>
        <fullName evidence="15">FYVE finger-containing phosphoinositide kinase</fullName>
    </alternativeName>
    <alternativeName>
        <fullName evidence="16">PIKfyve</fullName>
    </alternativeName>
    <alternativeName>
        <fullName evidence="14">Phosphatidylinositol 3-phosphate 5-kinase type III</fullName>
    </alternativeName>
</protein>
<evidence type="ECO:0000256" key="11">
    <source>
        <dbReference type="ARBA" id="ARBA00023054"/>
    </source>
</evidence>
<evidence type="ECO:0000313" key="22">
    <source>
        <dbReference type="EnsemblPlants" id="MELO3C010117.2.1"/>
    </source>
</evidence>
<dbReference type="Pfam" id="PF01504">
    <property type="entry name" value="PIP5K"/>
    <property type="match status" value="1"/>
</dbReference>
<dbReference type="FunFam" id="3.50.7.10:FF:000007">
    <property type="entry name" value="1-phosphatidylinositol 3-phosphate 5-kinase isoform X1"/>
    <property type="match status" value="1"/>
</dbReference>
<keyword evidence="3 18" id="KW-0808">Transferase</keyword>
<dbReference type="GO" id="GO:0005524">
    <property type="term" value="F:ATP binding"/>
    <property type="evidence" value="ECO:0007669"/>
    <property type="project" value="UniProtKB-UniRule"/>
</dbReference>
<dbReference type="InterPro" id="IPR027483">
    <property type="entry name" value="PInositol-4-P-4/5-kinase_C_sf"/>
</dbReference>
<organism evidence="22">
    <name type="scientific">Cucumis melo</name>
    <name type="common">Muskmelon</name>
    <dbReference type="NCBI Taxonomy" id="3656"/>
    <lineage>
        <taxon>Eukaryota</taxon>
        <taxon>Viridiplantae</taxon>
        <taxon>Streptophyta</taxon>
        <taxon>Embryophyta</taxon>
        <taxon>Tracheophyta</taxon>
        <taxon>Spermatophyta</taxon>
        <taxon>Magnoliopsida</taxon>
        <taxon>eudicotyledons</taxon>
        <taxon>Gunneridae</taxon>
        <taxon>Pentapetalae</taxon>
        <taxon>rosids</taxon>
        <taxon>fabids</taxon>
        <taxon>Cucurbitales</taxon>
        <taxon>Cucurbitaceae</taxon>
        <taxon>Benincaseae</taxon>
        <taxon>Cucumis</taxon>
    </lineage>
</organism>
<comment type="subunit">
    <text evidence="13">Component of the PI(3,5)P2 regulatory complex at least composed of ATG18, SAC/FIG4, FAB1 and VAC14.</text>
</comment>
<dbReference type="InterPro" id="IPR027484">
    <property type="entry name" value="PInositol-4-P-5-kinase_N"/>
</dbReference>
<evidence type="ECO:0000256" key="17">
    <source>
        <dbReference type="PROSITE-ProRule" id="PRU00091"/>
    </source>
</evidence>
<feature type="compositionally biased region" description="Polar residues" evidence="19">
    <location>
        <begin position="241"/>
        <end position="251"/>
    </location>
</feature>
<evidence type="ECO:0000259" key="20">
    <source>
        <dbReference type="PROSITE" id="PS50178"/>
    </source>
</evidence>
<evidence type="ECO:0000256" key="10">
    <source>
        <dbReference type="ARBA" id="ARBA00022840"/>
    </source>
</evidence>
<keyword evidence="4" id="KW-0479">Metal-binding</keyword>
<dbReference type="InterPro" id="IPR044769">
    <property type="entry name" value="PIKfyve_PIPKc"/>
</dbReference>
<evidence type="ECO:0000256" key="8">
    <source>
        <dbReference type="ARBA" id="ARBA00022777"/>
    </source>
</evidence>
<dbReference type="GO" id="GO:0000285">
    <property type="term" value="F:1-phosphatidylinositol-3-phosphate 5-kinase activity"/>
    <property type="evidence" value="ECO:0007669"/>
    <property type="project" value="UniProtKB-EC"/>
</dbReference>
<dbReference type="InterPro" id="IPR002423">
    <property type="entry name" value="Cpn60/GroEL/TCP-1"/>
</dbReference>
<dbReference type="GO" id="GO:0010008">
    <property type="term" value="C:endosome membrane"/>
    <property type="evidence" value="ECO:0007669"/>
    <property type="project" value="UniProtKB-SubCell"/>
</dbReference>
<dbReference type="Gene3D" id="3.30.810.10">
    <property type="entry name" value="2-Layer Sandwich"/>
    <property type="match status" value="1"/>
</dbReference>
<dbReference type="SUPFAM" id="SSF52029">
    <property type="entry name" value="GroEL apical domain-like"/>
    <property type="match status" value="1"/>
</dbReference>
<dbReference type="Gene3D" id="3.50.7.10">
    <property type="entry name" value="GroEL"/>
    <property type="match status" value="1"/>
</dbReference>
<dbReference type="InterPro" id="IPR013083">
    <property type="entry name" value="Znf_RING/FYVE/PHD"/>
</dbReference>
<evidence type="ECO:0000256" key="1">
    <source>
        <dbReference type="ARBA" id="ARBA00004481"/>
    </source>
</evidence>
<dbReference type="PROSITE" id="PS51455">
    <property type="entry name" value="PIPK"/>
    <property type="match status" value="1"/>
</dbReference>
<evidence type="ECO:0000256" key="14">
    <source>
        <dbReference type="ARBA" id="ARBA00077223"/>
    </source>
</evidence>
<dbReference type="EC" id="2.7.1.150" evidence="2"/>
<dbReference type="FunFam" id="3.30.810.10:FF:000001">
    <property type="entry name" value="1-phosphatidylinositol 3-phosphate 5-kinase FAB1"/>
    <property type="match status" value="1"/>
</dbReference>
<keyword evidence="9" id="KW-0862">Zinc</keyword>
<keyword evidence="7 17" id="KW-0863">Zinc-finger</keyword>
<dbReference type="InterPro" id="IPR017455">
    <property type="entry name" value="Znf_FYVE-rel"/>
</dbReference>
<proteinExistence type="predicted"/>
<dbReference type="PANTHER" id="PTHR45748">
    <property type="entry name" value="1-PHOSPHATIDYLINOSITOL 3-PHOSPHATE 5-KINASE-RELATED"/>
    <property type="match status" value="1"/>
</dbReference>
<dbReference type="SMART" id="SM00064">
    <property type="entry name" value="FYVE"/>
    <property type="match status" value="1"/>
</dbReference>
<dbReference type="CDD" id="cd17300">
    <property type="entry name" value="PIPKc_PIKfyve"/>
    <property type="match status" value="1"/>
</dbReference>
<evidence type="ECO:0000256" key="6">
    <source>
        <dbReference type="ARBA" id="ARBA00022753"/>
    </source>
</evidence>
<evidence type="ECO:0000256" key="7">
    <source>
        <dbReference type="ARBA" id="ARBA00022771"/>
    </source>
</evidence>
<evidence type="ECO:0000256" key="15">
    <source>
        <dbReference type="ARBA" id="ARBA00077675"/>
    </source>
</evidence>
<dbReference type="SMART" id="SM00330">
    <property type="entry name" value="PIPKc"/>
    <property type="match status" value="1"/>
</dbReference>
<keyword evidence="11" id="KW-0175">Coiled coil</keyword>
<dbReference type="SUPFAM" id="SSF57903">
    <property type="entry name" value="FYVE/PHD zinc finger"/>
    <property type="match status" value="1"/>
</dbReference>
<reference evidence="22" key="1">
    <citation type="submission" date="2023-03" db="UniProtKB">
        <authorList>
            <consortium name="EnsemblPlants"/>
        </authorList>
    </citation>
    <scope>IDENTIFICATION</scope>
</reference>
<feature type="region of interest" description="Disordered" evidence="19">
    <location>
        <begin position="237"/>
        <end position="274"/>
    </location>
</feature>
<comment type="subcellular location">
    <subcellularLocation>
        <location evidence="1">Endosome membrane</location>
        <topology evidence="1">Peripheral membrane protein</topology>
    </subcellularLocation>
</comment>
<evidence type="ECO:0000256" key="4">
    <source>
        <dbReference type="ARBA" id="ARBA00022723"/>
    </source>
</evidence>
<feature type="domain" description="PIPK" evidence="21">
    <location>
        <begin position="1305"/>
        <end position="1638"/>
    </location>
</feature>
<keyword evidence="8 18" id="KW-0418">Kinase</keyword>
<dbReference type="PANTHER" id="PTHR45748:SF21">
    <property type="entry name" value="1-PHOSPHATIDYLINOSITOL-3-PHOSPHATE 5-KINASE FAB1A"/>
    <property type="match status" value="1"/>
</dbReference>
<evidence type="ECO:0000256" key="18">
    <source>
        <dbReference type="PROSITE-ProRule" id="PRU00781"/>
    </source>
</evidence>
<feature type="compositionally biased region" description="Polar residues" evidence="19">
    <location>
        <begin position="791"/>
        <end position="821"/>
    </location>
</feature>
<dbReference type="Gene3D" id="3.30.800.10">
    <property type="entry name" value="Phosphatidylinositol Phosphate Kinase II Beta"/>
    <property type="match status" value="1"/>
</dbReference>
<keyword evidence="12" id="KW-0472">Membrane</keyword>
<evidence type="ECO:0000256" key="3">
    <source>
        <dbReference type="ARBA" id="ARBA00022679"/>
    </source>
</evidence>
<dbReference type="FunFam" id="3.30.40.10:FF:000384">
    <property type="entry name" value="1-phosphatidylinositol-3-phosphate 5-kinase FAB1B"/>
    <property type="match status" value="1"/>
</dbReference>
<name>A0A9I9CY13_CUCME</name>
<evidence type="ECO:0000256" key="9">
    <source>
        <dbReference type="ARBA" id="ARBA00022833"/>
    </source>
</evidence>
<sequence length="1773" mass="197929">MGHPENKISDLVGLVKSWMPWRSDPANVSRDFWMPDKSCRVCYECDSQFTFINRRHHCRRCGRVFCSKCTANFIPALSTDPTNAREDSEKIRVCNYCFKQWGKEPSSLQDGDKATSSALSVSSSSTSMGSTKSGYTCHSAISHIASTPCSTSRQYYDPYCSAAIADEHDNLRNGKTINRTTSLMTSSSSYCGYYRSDDEDDDYYYGMYRSDSESRHISQSDDYYCAVNIDGGLNLERENTSTKGSPVNFDTQCPRGNEESSEDSDENDKGSECDFPTYAMQNKDHEPMDFQNNGILWLPPEPEDEEDEKALLFEDDDDVCAPGEWGHLHSSLSSGECPMKGKSSEDYKKTAKNVVEGHFRALVSQLLEAENLPIGDAPNEDGWLDIITYLSWEAAAVLKPDTSKSGGMDPGGYVKVKCVAGGKRSESIIVKGIICKKNVAHRRMTRGISKPRFFVLGGALEYQRVTNHLSSFDTLLQQELDHLKMAVAKIDAHHPNVLLVEKSVSRHAQEYLLSKNITLVLNIKRSLLERIACCTGANIIPTVDHVASLKLGYCDAFRVETFVEEHDSGDGQGGKKSTKTLMFFEGCPKPLCCTILLRGASGDELKKVKHVVQYATFAAYHLALETCFLADEGASVPELPLNSPITVALPHNPSNIDRSISAIPGFTCPLPVKSPEPEPIMEIGQSGKDAVSSRDLSIISHNVENLNSLEPTLSLLESNATSTSFSFLKQDFSTMLSSKFDSEGKRSLDSKEYSMGMMTIKEEAEEDGDPVSSSGKREASSRHANSKILVSRNSLDSNTQSPNDSTSQGPENSNTDLVTTKSSREDFPLSPSDQQNILVSLSTRCVWKGTICDRAHLLRIKYYGSFDKPLGRFLRDNLFDQNYRCHSCGMPSEAHVHCYTHPQGSLTISAKKLPDFFLPGEPEGKIWMWHRCLKCPRTNGFPPATRRVIMSDAAWGLSFAASRVAGCGHFLHRDCLRFYGFGRTVACFHYAAINVQSVHIPPSMIEFHLNNLEWINKEANEVHNRAKTLFDEVCKALPLISKNESGAEQEDFGADELNNYIQELEQIINMEKENFERLNYVATLRKKHSPDGSSNDISTLEEKELNSLEELVELTLASGRDEFFGGCDNDSLPPESKREAGLGREGNSGNISRLNETNREKNIDLGGQEDDFCLSPVNSEPVDVGIGIRRANSVGEYPIMTDLSGTLDAVWKGVIHPNSLIFEDSFSRTNSAILEPLAGQSDMEKCTANGIETAHLLHSALVLTSDDSVETITNSTSMPPSAYNTKISLLNIPKSDISDYSSVFISSYRELEKQSHLRLLMHVGSSDTVVPVYDEEPTSIIAYSLLMPEYIAQMSEPVKGMEASDTARSLPVIGSVKMNSIKTCDEEGSDAYKTLRSNEETILSMPRTESLQFEDLVCMTKDLHTRVCFVNETPLGPVKYTITCYFAKRRWGAQGGKSNVFFAKTLDERFIIKQVSSKHLKGGKECKVDVLVMENLLFRHNVTRLYDLKGSSRSRYNPDTSGKNKVLLDQNLIESMPTSPIFLGSKAKRLLERAVWNDTSFLASIDVMDYSLLVGLDEEKQELVVGIIDFMRQYTWDKHLETWVKNSGILGGPKNAAPTVISPHQYKKRFRKAMTTYFLMVPDQWPSSTVSPSESHPDLCDENSEPENSWDWLGEKAWQLGVEREACPARIAWRRDDEEVESLGLSDEFEQGKIEFELKKGKKVRFRVGVECTTYVRPMQHARRAVRDARHAARVKKRSSKRINQESKACICG</sequence>
<dbReference type="InterPro" id="IPR027409">
    <property type="entry name" value="GroEL-like_apical_dom_sf"/>
</dbReference>
<dbReference type="Pfam" id="PF01363">
    <property type="entry name" value="FYVE"/>
    <property type="match status" value="1"/>
</dbReference>
<dbReference type="Gene3D" id="3.30.40.10">
    <property type="entry name" value="Zinc/RING finger domain, C3HC4 (zinc finger)"/>
    <property type="match status" value="1"/>
</dbReference>
<dbReference type="GO" id="GO:0046854">
    <property type="term" value="P:phosphatidylinositol phosphate biosynthetic process"/>
    <property type="evidence" value="ECO:0007669"/>
    <property type="project" value="TreeGrafter"/>
</dbReference>
<dbReference type="CDD" id="cd03334">
    <property type="entry name" value="Fab1_TCP"/>
    <property type="match status" value="1"/>
</dbReference>
<keyword evidence="6" id="KW-0967">Endosome</keyword>
<accession>A0A9I9CY13</accession>
<dbReference type="InterPro" id="IPR011011">
    <property type="entry name" value="Znf_FYVE_PHD"/>
</dbReference>
<evidence type="ECO:0000256" key="19">
    <source>
        <dbReference type="SAM" id="MobiDB-lite"/>
    </source>
</evidence>
<evidence type="ECO:0000256" key="12">
    <source>
        <dbReference type="ARBA" id="ARBA00023136"/>
    </source>
</evidence>
<dbReference type="GO" id="GO:0008270">
    <property type="term" value="F:zinc ion binding"/>
    <property type="evidence" value="ECO:0007669"/>
    <property type="project" value="UniProtKB-KW"/>
</dbReference>
<dbReference type="Pfam" id="PF00118">
    <property type="entry name" value="Cpn60_TCP1"/>
    <property type="match status" value="1"/>
</dbReference>
<dbReference type="Gramene" id="MELO3C010117.2.1">
    <property type="protein sequence ID" value="MELO3C010117.2.1"/>
    <property type="gene ID" value="MELO3C010117.2"/>
</dbReference>
<feature type="domain" description="FYVE-type" evidence="20">
    <location>
        <begin position="36"/>
        <end position="102"/>
    </location>
</feature>
<dbReference type="InterPro" id="IPR002498">
    <property type="entry name" value="PInositol-4-P-4/5-kinase_core"/>
</dbReference>
<keyword evidence="5 18" id="KW-0547">Nucleotide-binding</keyword>
<evidence type="ECO:0000256" key="2">
    <source>
        <dbReference type="ARBA" id="ARBA00012009"/>
    </source>
</evidence>
<evidence type="ECO:0000256" key="16">
    <source>
        <dbReference type="ARBA" id="ARBA00081348"/>
    </source>
</evidence>
<keyword evidence="10 18" id="KW-0067">ATP-binding</keyword>
<dbReference type="InterPro" id="IPR000306">
    <property type="entry name" value="Znf_FYVE"/>
</dbReference>
<dbReference type="EnsemblPlants" id="MELO3C010117.2.1">
    <property type="protein sequence ID" value="MELO3C010117.2.1"/>
    <property type="gene ID" value="MELO3C010117.2"/>
</dbReference>
<dbReference type="PROSITE" id="PS50178">
    <property type="entry name" value="ZF_FYVE"/>
    <property type="match status" value="1"/>
</dbReference>
<feature type="region of interest" description="Disordered" evidence="19">
    <location>
        <begin position="1125"/>
        <end position="1156"/>
    </location>
</feature>
<dbReference type="SUPFAM" id="SSF56104">
    <property type="entry name" value="SAICAR synthase-like"/>
    <property type="match status" value="1"/>
</dbReference>
<evidence type="ECO:0000259" key="21">
    <source>
        <dbReference type="PROSITE" id="PS51455"/>
    </source>
</evidence>
<evidence type="ECO:0000256" key="13">
    <source>
        <dbReference type="ARBA" id="ARBA00023464"/>
    </source>
</evidence>
<feature type="region of interest" description="Disordered" evidence="19">
    <location>
        <begin position="762"/>
        <end position="832"/>
    </location>
</feature>